<evidence type="ECO:0000313" key="5">
    <source>
        <dbReference type="Proteomes" id="UP000248606"/>
    </source>
</evidence>
<accession>A0A2W5IDV8</accession>
<dbReference type="Pfam" id="PF05532">
    <property type="entry name" value="CsbD"/>
    <property type="match status" value="1"/>
</dbReference>
<evidence type="ECO:0000256" key="2">
    <source>
        <dbReference type="SAM" id="MobiDB-lite"/>
    </source>
</evidence>
<protein>
    <submittedName>
        <fullName evidence="4">CsbD family protein</fullName>
    </submittedName>
</protein>
<dbReference type="EMBL" id="QFOZ01000010">
    <property type="protein sequence ID" value="PZP88574.1"/>
    <property type="molecule type" value="Genomic_DNA"/>
</dbReference>
<comment type="similarity">
    <text evidence="1">Belongs to the UPF0337 (CsbD) family.</text>
</comment>
<feature type="region of interest" description="Disordered" evidence="2">
    <location>
        <begin position="1"/>
        <end position="30"/>
    </location>
</feature>
<evidence type="ECO:0000313" key="4">
    <source>
        <dbReference type="EMBL" id="PZP88574.1"/>
    </source>
</evidence>
<name>A0A2W5IDV8_9ACTN</name>
<comment type="caution">
    <text evidence="4">The sequence shown here is derived from an EMBL/GenBank/DDBJ whole genome shotgun (WGS) entry which is preliminary data.</text>
</comment>
<dbReference type="SUPFAM" id="SSF69047">
    <property type="entry name" value="Hypothetical protein YjbJ"/>
    <property type="match status" value="1"/>
</dbReference>
<feature type="domain" description="CsbD-like" evidence="3">
    <location>
        <begin position="5"/>
        <end position="55"/>
    </location>
</feature>
<dbReference type="RefSeq" id="WP_296237819.1">
    <property type="nucleotide sequence ID" value="NZ_JAPJOB010000010.1"/>
</dbReference>
<evidence type="ECO:0000256" key="1">
    <source>
        <dbReference type="ARBA" id="ARBA00009129"/>
    </source>
</evidence>
<gene>
    <name evidence="4" type="ORF">DI579_06045</name>
</gene>
<evidence type="ECO:0000259" key="3">
    <source>
        <dbReference type="Pfam" id="PF05532"/>
    </source>
</evidence>
<dbReference type="InterPro" id="IPR036629">
    <property type="entry name" value="YjbJ_sf"/>
</dbReference>
<dbReference type="AlphaFoldDB" id="A0A2W5IDV8"/>
<reference evidence="4 5" key="1">
    <citation type="submission" date="2017-08" db="EMBL/GenBank/DDBJ databases">
        <title>Infants hospitalized years apart are colonized by the same room-sourced microbial strains.</title>
        <authorList>
            <person name="Brooks B."/>
            <person name="Olm M.R."/>
            <person name="Firek B.A."/>
            <person name="Baker R."/>
            <person name="Thomas B.C."/>
            <person name="Morowitz M.J."/>
            <person name="Banfield J.F."/>
        </authorList>
    </citation>
    <scope>NUCLEOTIDE SEQUENCE [LARGE SCALE GENOMIC DNA]</scope>
    <source>
        <strain evidence="4">S2_006_000_R1_57</strain>
    </source>
</reference>
<sequence length="75" mass="7676">MSLDDKIKNSTKDIAGKAKEGLGDVTGDEQLKTEGKVNQAAASAQDALSDAKDAAAEKAGKVADKAKGFINGLKK</sequence>
<dbReference type="Proteomes" id="UP000248606">
    <property type="component" value="Unassembled WGS sequence"/>
</dbReference>
<dbReference type="Gene3D" id="1.10.1470.10">
    <property type="entry name" value="YjbJ"/>
    <property type="match status" value="1"/>
</dbReference>
<proteinExistence type="inferred from homology"/>
<dbReference type="InterPro" id="IPR008462">
    <property type="entry name" value="CsbD"/>
</dbReference>
<organism evidence="4 5">
    <name type="scientific">Lawsonella clevelandensis</name>
    <dbReference type="NCBI Taxonomy" id="1528099"/>
    <lineage>
        <taxon>Bacteria</taxon>
        <taxon>Bacillati</taxon>
        <taxon>Actinomycetota</taxon>
        <taxon>Actinomycetes</taxon>
        <taxon>Mycobacteriales</taxon>
        <taxon>Lawsonellaceae</taxon>
        <taxon>Lawsonella</taxon>
    </lineage>
</organism>
<feature type="compositionally biased region" description="Basic and acidic residues" evidence="2">
    <location>
        <begin position="1"/>
        <end position="22"/>
    </location>
</feature>